<gene>
    <name evidence="1" type="ORF">QAD02_000721</name>
</gene>
<accession>A0ACC2NGV5</accession>
<organism evidence="1 2">
    <name type="scientific">Eretmocerus hayati</name>
    <dbReference type="NCBI Taxonomy" id="131215"/>
    <lineage>
        <taxon>Eukaryota</taxon>
        <taxon>Metazoa</taxon>
        <taxon>Ecdysozoa</taxon>
        <taxon>Arthropoda</taxon>
        <taxon>Hexapoda</taxon>
        <taxon>Insecta</taxon>
        <taxon>Pterygota</taxon>
        <taxon>Neoptera</taxon>
        <taxon>Endopterygota</taxon>
        <taxon>Hymenoptera</taxon>
        <taxon>Apocrita</taxon>
        <taxon>Proctotrupomorpha</taxon>
        <taxon>Chalcidoidea</taxon>
        <taxon>Aphelinidae</taxon>
        <taxon>Aphelininae</taxon>
        <taxon>Eretmocerus</taxon>
    </lineage>
</organism>
<keyword evidence="2" id="KW-1185">Reference proteome</keyword>
<name>A0ACC2NGV5_9HYME</name>
<comment type="caution">
    <text evidence="1">The sequence shown here is derived from an EMBL/GenBank/DDBJ whole genome shotgun (WGS) entry which is preliminary data.</text>
</comment>
<dbReference type="EMBL" id="CM056743">
    <property type="protein sequence ID" value="KAJ8669462.1"/>
    <property type="molecule type" value="Genomic_DNA"/>
</dbReference>
<proteinExistence type="predicted"/>
<sequence>MRGLFHPNVTSLVGITQNQRHFAILMEYIPGNNLADILFDRNFDSLKSAFTTENRIAVAEAITQATAYLHTPLVSIIHNDMKPGNIMIYKVTKAAKLCHFGHDEKLPSASWCPKAGGSIT</sequence>
<evidence type="ECO:0000313" key="1">
    <source>
        <dbReference type="EMBL" id="KAJ8669462.1"/>
    </source>
</evidence>
<reference evidence="1" key="1">
    <citation type="submission" date="2023-04" db="EMBL/GenBank/DDBJ databases">
        <title>A chromosome-level genome assembly of the parasitoid wasp Eretmocerus hayati.</title>
        <authorList>
            <person name="Zhong Y."/>
            <person name="Liu S."/>
            <person name="Liu Y."/>
        </authorList>
    </citation>
    <scope>NUCLEOTIDE SEQUENCE</scope>
    <source>
        <strain evidence="1">ZJU_SS_LIU_2023</strain>
    </source>
</reference>
<dbReference type="Proteomes" id="UP001239111">
    <property type="component" value="Chromosome 3"/>
</dbReference>
<evidence type="ECO:0000313" key="2">
    <source>
        <dbReference type="Proteomes" id="UP001239111"/>
    </source>
</evidence>
<protein>
    <submittedName>
        <fullName evidence="1">Uncharacterized protein</fullName>
    </submittedName>
</protein>